<feature type="compositionally biased region" description="Basic and acidic residues" evidence="1">
    <location>
        <begin position="409"/>
        <end position="420"/>
    </location>
</feature>
<feature type="region of interest" description="Disordered" evidence="1">
    <location>
        <begin position="234"/>
        <end position="441"/>
    </location>
</feature>
<dbReference type="AlphaFoldDB" id="A0A409WTP3"/>
<dbReference type="InParanoid" id="A0A409WTP3"/>
<feature type="compositionally biased region" description="Polar residues" evidence="1">
    <location>
        <begin position="271"/>
        <end position="280"/>
    </location>
</feature>
<protein>
    <submittedName>
        <fullName evidence="2">Uncharacterized protein</fullName>
    </submittedName>
</protein>
<sequence>MLRRGQERARDIDNKDDLQTALMTINVDEDKGESDYLLPLTVKESWGTSLVSLLSPLTSRLPIFFAMGHSKAPNHNSIPPTTELPAPQPIVRRLAPDNVNMTAHPYIRRVTETIFHLDECALRRPKDPNQLNIRVVTAASIGQYVEYDTAIRRAQSHKRELRNKPLGYDSFARIYNEGYSSGFYQMALWDSCDDCYYLGGLQVSIELFQINDAQRGLLNIDTVNRLKDMAADSALQNHQKRSWTGNGFPQTHHSRHDGPPHRHHDKGFSAPSHTRTTSMSSRDKAFHQLRQVEQQEAKKKDLQMRIQPSTPPNRHQPSRKRQVEESPTDTLVKARAAKAKASGRGRSKSPGVQAPDNKKARRNRKGGQINVGSIGLVVVEDKGEGTSGSSSASGGPESGEGAVAEESYEERLEELMREDVSETVPTGSAWTVMDDEDKMQD</sequence>
<comment type="caution">
    <text evidence="2">The sequence shown here is derived from an EMBL/GenBank/DDBJ whole genome shotgun (WGS) entry which is preliminary data.</text>
</comment>
<feature type="compositionally biased region" description="Polar residues" evidence="1">
    <location>
        <begin position="306"/>
        <end position="315"/>
    </location>
</feature>
<feature type="compositionally biased region" description="Low complexity" evidence="1">
    <location>
        <begin position="387"/>
        <end position="405"/>
    </location>
</feature>
<name>A0A409WTP3_9AGAR</name>
<evidence type="ECO:0000313" key="3">
    <source>
        <dbReference type="Proteomes" id="UP000284842"/>
    </source>
</evidence>
<dbReference type="EMBL" id="NHTK01005227">
    <property type="protein sequence ID" value="PPQ81888.1"/>
    <property type="molecule type" value="Genomic_DNA"/>
</dbReference>
<reference evidence="2 3" key="1">
    <citation type="journal article" date="2018" name="Evol. Lett.">
        <title>Horizontal gene cluster transfer increased hallucinogenic mushroom diversity.</title>
        <authorList>
            <person name="Reynolds H.T."/>
            <person name="Vijayakumar V."/>
            <person name="Gluck-Thaler E."/>
            <person name="Korotkin H.B."/>
            <person name="Matheny P.B."/>
            <person name="Slot J.C."/>
        </authorList>
    </citation>
    <scope>NUCLEOTIDE SEQUENCE [LARGE SCALE GENOMIC DNA]</scope>
    <source>
        <strain evidence="2 3">2629</strain>
    </source>
</reference>
<evidence type="ECO:0000313" key="2">
    <source>
        <dbReference type="EMBL" id="PPQ81888.1"/>
    </source>
</evidence>
<proteinExistence type="predicted"/>
<evidence type="ECO:0000256" key="1">
    <source>
        <dbReference type="SAM" id="MobiDB-lite"/>
    </source>
</evidence>
<dbReference type="Proteomes" id="UP000284842">
    <property type="component" value="Unassembled WGS sequence"/>
</dbReference>
<feature type="compositionally biased region" description="Basic residues" evidence="1">
    <location>
        <begin position="335"/>
        <end position="347"/>
    </location>
</feature>
<gene>
    <name evidence="2" type="ORF">CVT24_009353</name>
</gene>
<organism evidence="2 3">
    <name type="scientific">Panaeolus cyanescens</name>
    <dbReference type="NCBI Taxonomy" id="181874"/>
    <lineage>
        <taxon>Eukaryota</taxon>
        <taxon>Fungi</taxon>
        <taxon>Dikarya</taxon>
        <taxon>Basidiomycota</taxon>
        <taxon>Agaricomycotina</taxon>
        <taxon>Agaricomycetes</taxon>
        <taxon>Agaricomycetidae</taxon>
        <taxon>Agaricales</taxon>
        <taxon>Agaricineae</taxon>
        <taxon>Galeropsidaceae</taxon>
        <taxon>Panaeolus</taxon>
    </lineage>
</organism>
<keyword evidence="3" id="KW-1185">Reference proteome</keyword>
<accession>A0A409WTP3</accession>
<feature type="compositionally biased region" description="Polar residues" evidence="1">
    <location>
        <begin position="234"/>
        <end position="251"/>
    </location>
</feature>
<feature type="compositionally biased region" description="Basic and acidic residues" evidence="1">
    <location>
        <begin position="293"/>
        <end position="303"/>
    </location>
</feature>